<dbReference type="EMBL" id="FCOR01000013">
    <property type="protein sequence ID" value="CVK16928.1"/>
    <property type="molecule type" value="Genomic_DNA"/>
</dbReference>
<dbReference type="Pfam" id="PF01648">
    <property type="entry name" value="ACPS"/>
    <property type="match status" value="1"/>
</dbReference>
<organism evidence="3 4">
    <name type="scientific">Apibacter mensalis</name>
    <dbReference type="NCBI Taxonomy" id="1586267"/>
    <lineage>
        <taxon>Bacteria</taxon>
        <taxon>Pseudomonadati</taxon>
        <taxon>Bacteroidota</taxon>
        <taxon>Flavobacteriia</taxon>
        <taxon>Flavobacteriales</taxon>
        <taxon>Weeksellaceae</taxon>
        <taxon>Apibacter</taxon>
    </lineage>
</organism>
<dbReference type="OrthoDB" id="1190494at2"/>
<dbReference type="GO" id="GO:0000287">
    <property type="term" value="F:magnesium ion binding"/>
    <property type="evidence" value="ECO:0007669"/>
    <property type="project" value="InterPro"/>
</dbReference>
<name>A0A0X3AST3_9FLAO</name>
<evidence type="ECO:0000256" key="1">
    <source>
        <dbReference type="ARBA" id="ARBA00022679"/>
    </source>
</evidence>
<dbReference type="InterPro" id="IPR037143">
    <property type="entry name" value="4-PPantetheinyl_Trfase_dom_sf"/>
</dbReference>
<dbReference type="Gene3D" id="3.90.470.20">
    <property type="entry name" value="4'-phosphopantetheinyl transferase domain"/>
    <property type="match status" value="2"/>
</dbReference>
<sequence length="209" mass="24930">MPIVDFIIPDYFTRIVTWKVSETNEELLRILKLDKIRQGKYDLLTPKRKREYLGLRACLMALGLDNKVKYTKEGKPFVEGTYNISVSHSHGVVCVGASTFNIGVDIELERDQKINTIKYKFIRKDEFEYIPDGEEKDYYHILWGLKEALYKIHHGNLWSFLNHYRVEPFHLKSDKPIVCWIIDEKASVKYYAYYKKINNYYMTYVLNYE</sequence>
<dbReference type="GO" id="GO:0008897">
    <property type="term" value="F:holo-[acyl-carrier-protein] synthase activity"/>
    <property type="evidence" value="ECO:0007669"/>
    <property type="project" value="InterPro"/>
</dbReference>
<dbReference type="InterPro" id="IPR008278">
    <property type="entry name" value="4-PPantetheinyl_Trfase_dom"/>
</dbReference>
<reference evidence="3 4" key="1">
    <citation type="submission" date="2016-01" db="EMBL/GenBank/DDBJ databases">
        <authorList>
            <person name="McClelland M."/>
            <person name="Jain A."/>
            <person name="Saraogi P."/>
            <person name="Mendelson R."/>
            <person name="Westerman R."/>
            <person name="SanMiguel P."/>
            <person name="Csonka L."/>
        </authorList>
    </citation>
    <scope>NUCLEOTIDE SEQUENCE [LARGE SCALE GENOMIC DNA]</scope>
    <source>
        <strain evidence="3 4">R-53146</strain>
    </source>
</reference>
<feature type="domain" description="4'-phosphopantetheinyl transferase" evidence="2">
    <location>
        <begin position="102"/>
        <end position="204"/>
    </location>
</feature>
<dbReference type="Proteomes" id="UP000182761">
    <property type="component" value="Unassembled WGS sequence"/>
</dbReference>
<evidence type="ECO:0000313" key="3">
    <source>
        <dbReference type="EMBL" id="CVK16928.1"/>
    </source>
</evidence>
<protein>
    <submittedName>
        <fullName evidence="3">4'-phosphopantetheinyl transferase superfamily protein</fullName>
    </submittedName>
</protein>
<evidence type="ECO:0000259" key="2">
    <source>
        <dbReference type="Pfam" id="PF01648"/>
    </source>
</evidence>
<accession>A0A0X3AST3</accession>
<dbReference type="AlphaFoldDB" id="A0A0X3AST3"/>
<dbReference type="STRING" id="1586267.GCA_001418685_01794"/>
<keyword evidence="4" id="KW-1185">Reference proteome</keyword>
<proteinExistence type="predicted"/>
<evidence type="ECO:0000313" key="4">
    <source>
        <dbReference type="Proteomes" id="UP000182761"/>
    </source>
</evidence>
<keyword evidence="1 3" id="KW-0808">Transferase</keyword>
<dbReference type="RefSeq" id="WP_055426113.1">
    <property type="nucleotide sequence ID" value="NZ_FCOR01000013.1"/>
</dbReference>
<gene>
    <name evidence="3" type="ORF">Ga0061079_1132</name>
</gene>
<dbReference type="SUPFAM" id="SSF56214">
    <property type="entry name" value="4'-phosphopantetheinyl transferase"/>
    <property type="match status" value="1"/>
</dbReference>